<dbReference type="FunFam" id="2.130.10.10:FF:000126">
    <property type="entry name" value="Plexin B1"/>
    <property type="match status" value="1"/>
</dbReference>
<evidence type="ECO:0000256" key="9">
    <source>
        <dbReference type="ARBA" id="ARBA00023054"/>
    </source>
</evidence>
<dbReference type="InterPro" id="IPR002165">
    <property type="entry name" value="Plexin_repeat"/>
</dbReference>
<sequence>MVCVFSSLFAILCCCMVIQSSDSSNHHPTFLRNDAYFEHLALHPDPKLGQVYLGARDRLYQFSSDLQLEAEEETGPVIDSRDCLPPISDTNCPQAKWTNNHNKLLLVDPYSQELISCGSVHQGICQKRSLDAVGKVLFSAERPVDTQYVVATDPNVSTVGLVALTRGRGKQQPVLFVGRGYTNSQPPISTRNLVMEPVFSYEETSKLVVAGRLSEYDHHFVTSFTHRSYVYFMFYRRDLQSPSREYRTYVSRMCLDDAVYYSYVEVPLSCRSAGGKNYNLLQALHVGLPKLGKAMGIESPIATEQEVLLGVFSNHFASSSRPNEESAICVFSLEEVDKHINATRDLCYTKMGRADGKEVAYIEYEVKSNCANLPENTLDAYPCGSDHTPSPMASRVLVEAEPIFDSPSVRLTAVAVSVKQEHTIAFLGDSQGYLHKVFLGPNGEVEEYAVISIHPSTPISRELRLDHQEKHLYILTSNMLEKRPVAECEKHLDCQSCLLAHDPYCGWCVLEGKCGLRSECMRGDQKDQWLWSFDIEQHCLSVTFINPSNISREEMRNISLSIPGLPSLERGEHYSCVFQDTSSLAVVTESGVTCSSPHVYTLPSVFILGYDFGCTFFHSCHGCVQSRWGCNWCVNQHMCTQKAVWDEGLIIYNEQVSYYIISSAFSLCLCFVVLFTRDSFLTSTPHSLAETLNLINETQTTVLPSNSEPNMSDSETNDFLPMSERVSPVVPSENRIITDREVAHLAPEETEEVDHLENDNATFSAATVLSGDGESDSDPPVFLHLRSTDIDADYQYDSADLPADEGRFVNLGASACPCVEKIEGSSLLPVLTQRKISLLAGNLHVYQDKELAYECVLVIEGHTVVVDADVMLNEANPLLFDINCHAHQYNAMVYVKRKDTFHIDSTDLYVTLYNCSVGHLDCSRCHTADQKYNCVWCGASCVYRESCSKHIEKTCPAPLIHLVEPLSGLVEGGITLTVSGSNLGQKAQDILQSVTVAGVPCTVIPHLYEISSRIICTTTASGEEKSGHVLVKVSGGGFGLSSQRFSYQVPKLIEVSPQRGPQAGGTTLTIKGRKLLTGRVPDISVLLGNVPCSFVQEETIKCLTGASNRTGEHRVTVRYGNTERHLHGNGYNYTPDPNITHAMPSNSFIGGGRVISVFGQNLDVVQKPQMRVTVAFCHHEGLLLRYYIVFEEDCEVKTSSLLLCRTPGVDAEVVGGPMLVEFLLDNLHFDFNSVSQSPFTYEPNPTLHPLNHRDPTKPYRYKPGSVISVEGENLDLAIFKEEVVALIGEGVCTVKTLTHNHLYCEPPPQQPPLSLRHGRKREGAEAFPEFIVHMGNLNFSLGQVQYDSPSHSLFPLVAQIGVGAVASLVALIVLIIVFIYRRKSKQALRDYKKVQIQLENLETSVRDCCKKEFTDLMTEMMDVTSDLVGSGIPFLEYRMYAERIFFPGHRESPLRRDLDVQECRRATVEQGLIQLSNLLNSKLFLTKFIHTLESQRTFSPRDRGYVASLLTVALHSKLEYFTDILKTLLNDLVEQYIAKNPKLMLRRTETVVEKLLTNWISICLYSFLRHSAGESLYMLFRAIKHQVDKGPVDAVTGKAKYTLNDNRLLREDLEYHTLTVNVLMQGIGVNETQPVAAKVLDCDTITQVKEKILDQVYKGTSYSHRPHADSVDLEWRSGVAGHLILSDEDLTSVVQGNWKRLNTLQHYKVPDGATVALVPRHSKHIHHDTHDYIAGEKTPMLEDADEGGVRMWHLVKASEEPELPKHRRGSLKERERAKTIPEIYLTRLLSMKGTLQKFVNDLFTVILSTSQPVPLAIKYFFDLLDDQAVRHGISDSETIHIWKTNSLPLRFWINIVKNPQFIFDVQVSDNVDAVLSVIAQTFMDSCTTTEHKLGRDSPINKLLYARDIPCYKQMVERYYADIKQTISASDQEMNSALAELSRNYSGELNYLVALHELYKYINKYYDQIITALEEDTAAQKMQLGYRLQQIAAAVENKVTDL</sequence>
<dbReference type="Pfam" id="PF18020">
    <property type="entry name" value="TIG_2"/>
    <property type="match status" value="1"/>
</dbReference>
<keyword evidence="9" id="KW-0175">Coiled coil</keyword>
<dbReference type="SUPFAM" id="SSF103575">
    <property type="entry name" value="Plexin repeat"/>
    <property type="match status" value="1"/>
</dbReference>
<dbReference type="InterPro" id="IPR036352">
    <property type="entry name" value="Semap_dom_sf"/>
</dbReference>
<evidence type="ECO:0000256" key="3">
    <source>
        <dbReference type="ARBA" id="ARBA00022475"/>
    </source>
</evidence>
<keyword evidence="4" id="KW-0597">Phosphoprotein</keyword>
<evidence type="ECO:0000256" key="5">
    <source>
        <dbReference type="ARBA" id="ARBA00022692"/>
    </source>
</evidence>
<comment type="function">
    <text evidence="14">Receptor for SEMA4D. Plays a role in GABAergic synapse development. Mediates SEMA4A- and SEMA4D-dependent inhibitory synapse development. Plays a role in RHOA activation and subsequent changes of the actin cytoskeleton. Plays a role in axon guidance, invasive growth and cell migration.</text>
</comment>
<dbReference type="Pfam" id="PF01437">
    <property type="entry name" value="PSI"/>
    <property type="match status" value="1"/>
</dbReference>
<dbReference type="Proteomes" id="UP000694701">
    <property type="component" value="Unplaced"/>
</dbReference>
<dbReference type="SUPFAM" id="SSF101912">
    <property type="entry name" value="Sema domain"/>
    <property type="match status" value="1"/>
</dbReference>
<evidence type="ECO:0000259" key="19">
    <source>
        <dbReference type="PROSITE" id="PS51004"/>
    </source>
</evidence>
<dbReference type="GO" id="GO:0007162">
    <property type="term" value="P:negative regulation of cell adhesion"/>
    <property type="evidence" value="ECO:0007669"/>
    <property type="project" value="TreeGrafter"/>
</dbReference>
<feature type="signal peptide" evidence="18">
    <location>
        <begin position="1"/>
        <end position="23"/>
    </location>
</feature>
<reference evidence="20" key="1">
    <citation type="submission" date="2025-08" db="UniProtKB">
        <authorList>
            <consortium name="Ensembl"/>
        </authorList>
    </citation>
    <scope>IDENTIFICATION</scope>
</reference>
<dbReference type="InterPro" id="IPR031148">
    <property type="entry name" value="Plexin"/>
</dbReference>
<dbReference type="InterPro" id="IPR013548">
    <property type="entry name" value="Plexin_cytoplasmic_RasGAP_dom"/>
</dbReference>
<dbReference type="InterPro" id="IPR001627">
    <property type="entry name" value="Semap_dom"/>
</dbReference>
<dbReference type="SMART" id="SM00630">
    <property type="entry name" value="Sema"/>
    <property type="match status" value="1"/>
</dbReference>
<keyword evidence="8 17" id="KW-1133">Transmembrane helix</keyword>
<evidence type="ECO:0000256" key="10">
    <source>
        <dbReference type="ARBA" id="ARBA00023136"/>
    </source>
</evidence>
<dbReference type="InterPro" id="IPR057533">
    <property type="entry name" value="PSI_Plexin-B"/>
</dbReference>
<evidence type="ECO:0000256" key="15">
    <source>
        <dbReference type="ARBA" id="ARBA00070678"/>
    </source>
</evidence>
<evidence type="ECO:0000256" key="7">
    <source>
        <dbReference type="ARBA" id="ARBA00022737"/>
    </source>
</evidence>
<dbReference type="PANTHER" id="PTHR22625:SF36">
    <property type="entry name" value="PLEXIN-B1"/>
    <property type="match status" value="1"/>
</dbReference>
<keyword evidence="3" id="KW-1003">Cell membrane</keyword>
<dbReference type="Gene3D" id="3.10.20.90">
    <property type="entry name" value="Phosphatidylinositol 3-kinase Catalytic Subunit, Chain A, domain 1"/>
    <property type="match status" value="1"/>
</dbReference>
<dbReference type="InterPro" id="IPR046800">
    <property type="entry name" value="Plexin_RBD"/>
</dbReference>
<evidence type="ECO:0000256" key="11">
    <source>
        <dbReference type="ARBA" id="ARBA00023157"/>
    </source>
</evidence>
<dbReference type="PROSITE" id="PS51004">
    <property type="entry name" value="SEMA"/>
    <property type="match status" value="1"/>
</dbReference>
<dbReference type="InterPro" id="IPR013783">
    <property type="entry name" value="Ig-like_fold"/>
</dbReference>
<feature type="transmembrane region" description="Helical" evidence="17">
    <location>
        <begin position="1356"/>
        <end position="1380"/>
    </location>
</feature>
<organism evidence="20 21">
    <name type="scientific">Cyprinus carpio</name>
    <name type="common">Common carp</name>
    <dbReference type="NCBI Taxonomy" id="7962"/>
    <lineage>
        <taxon>Eukaryota</taxon>
        <taxon>Metazoa</taxon>
        <taxon>Chordata</taxon>
        <taxon>Craniata</taxon>
        <taxon>Vertebrata</taxon>
        <taxon>Euteleostomi</taxon>
        <taxon>Actinopterygii</taxon>
        <taxon>Neopterygii</taxon>
        <taxon>Teleostei</taxon>
        <taxon>Ostariophysi</taxon>
        <taxon>Cypriniformes</taxon>
        <taxon>Cyprinidae</taxon>
        <taxon>Cyprininae</taxon>
        <taxon>Cyprinus</taxon>
    </lineage>
</organism>
<evidence type="ECO:0000256" key="1">
    <source>
        <dbReference type="ARBA" id="ARBA00004251"/>
    </source>
</evidence>
<name>A0A8C2EPA1_CYPCA</name>
<keyword evidence="7" id="KW-0677">Repeat</keyword>
<dbReference type="GO" id="GO:0050772">
    <property type="term" value="P:positive regulation of axonogenesis"/>
    <property type="evidence" value="ECO:0007669"/>
    <property type="project" value="TreeGrafter"/>
</dbReference>
<dbReference type="SUPFAM" id="SSF48350">
    <property type="entry name" value="GTPase activation domain, GAP"/>
    <property type="match status" value="1"/>
</dbReference>
<dbReference type="Gene3D" id="1.10.506.10">
    <property type="entry name" value="GTPase Activation - p120gap, domain 1"/>
    <property type="match status" value="1"/>
</dbReference>
<comment type="similarity">
    <text evidence="2">Belongs to the plexin family.</text>
</comment>
<dbReference type="PANTHER" id="PTHR22625">
    <property type="entry name" value="PLEXIN"/>
    <property type="match status" value="1"/>
</dbReference>
<evidence type="ECO:0000256" key="8">
    <source>
        <dbReference type="ARBA" id="ARBA00022989"/>
    </source>
</evidence>
<dbReference type="FunFam" id="2.60.40.10:FF:000705">
    <property type="entry name" value="Plexin B1"/>
    <property type="match status" value="1"/>
</dbReference>
<dbReference type="SUPFAM" id="SSF81296">
    <property type="entry name" value="E set domains"/>
    <property type="match status" value="3"/>
</dbReference>
<evidence type="ECO:0000256" key="4">
    <source>
        <dbReference type="ARBA" id="ARBA00022553"/>
    </source>
</evidence>
<dbReference type="InterPro" id="IPR014756">
    <property type="entry name" value="Ig_E-set"/>
</dbReference>
<dbReference type="Pfam" id="PF01833">
    <property type="entry name" value="TIG"/>
    <property type="match status" value="3"/>
</dbReference>
<dbReference type="Pfam" id="PF01403">
    <property type="entry name" value="Sema"/>
    <property type="match status" value="1"/>
</dbReference>
<evidence type="ECO:0000256" key="18">
    <source>
        <dbReference type="SAM" id="SignalP"/>
    </source>
</evidence>
<dbReference type="FunFam" id="1.10.506.10:FF:000010">
    <property type="entry name" value="Plexin B1"/>
    <property type="match status" value="1"/>
</dbReference>
<dbReference type="FunFam" id="1.10.506.10:FF:000012">
    <property type="entry name" value="Plexin B1"/>
    <property type="match status" value="1"/>
</dbReference>
<evidence type="ECO:0000256" key="12">
    <source>
        <dbReference type="ARBA" id="ARBA00023170"/>
    </source>
</evidence>
<dbReference type="InterPro" id="IPR041019">
    <property type="entry name" value="TIG1_plexin"/>
</dbReference>
<dbReference type="InterPro" id="IPR016201">
    <property type="entry name" value="PSI"/>
</dbReference>
<accession>A0A8C2EPA1</accession>
<dbReference type="Pfam" id="PF08337">
    <property type="entry name" value="Plexin_cytopl"/>
    <property type="match status" value="1"/>
</dbReference>
<dbReference type="GO" id="GO:0017154">
    <property type="term" value="F:semaphorin receptor activity"/>
    <property type="evidence" value="ECO:0007669"/>
    <property type="project" value="InterPro"/>
</dbReference>
<evidence type="ECO:0000256" key="6">
    <source>
        <dbReference type="ARBA" id="ARBA00022729"/>
    </source>
</evidence>
<dbReference type="GO" id="GO:0008360">
    <property type="term" value="P:regulation of cell shape"/>
    <property type="evidence" value="ECO:0007669"/>
    <property type="project" value="UniProtKB-ARBA"/>
</dbReference>
<proteinExistence type="inferred from homology"/>
<dbReference type="GO" id="GO:0030334">
    <property type="term" value="P:regulation of cell migration"/>
    <property type="evidence" value="ECO:0007669"/>
    <property type="project" value="TreeGrafter"/>
</dbReference>
<keyword evidence="6 18" id="KW-0732">Signal</keyword>
<dbReference type="Ensembl" id="ENSCCRT00020048059.1">
    <property type="protein sequence ID" value="ENSCCRP00020044037.1"/>
    <property type="gene ID" value="ENSCCRG00020019249.1"/>
</dbReference>
<evidence type="ECO:0000256" key="16">
    <source>
        <dbReference type="PROSITE-ProRule" id="PRU00352"/>
    </source>
</evidence>
<evidence type="ECO:0000256" key="17">
    <source>
        <dbReference type="SAM" id="Phobius"/>
    </source>
</evidence>
<protein>
    <recommendedName>
        <fullName evidence="15">Plexin-B1</fullName>
    </recommendedName>
</protein>
<dbReference type="GO" id="GO:0002116">
    <property type="term" value="C:semaphorin receptor complex"/>
    <property type="evidence" value="ECO:0007669"/>
    <property type="project" value="UniProtKB-ARBA"/>
</dbReference>
<feature type="chain" id="PRO_5034381691" description="Plexin-B1" evidence="18">
    <location>
        <begin position="24"/>
        <end position="2001"/>
    </location>
</feature>
<dbReference type="SMART" id="SM00429">
    <property type="entry name" value="IPT"/>
    <property type="match status" value="3"/>
</dbReference>
<feature type="domain" description="Sema" evidence="19">
    <location>
        <begin position="15"/>
        <end position="485"/>
    </location>
</feature>
<dbReference type="GO" id="GO:0048675">
    <property type="term" value="P:axon extension"/>
    <property type="evidence" value="ECO:0007669"/>
    <property type="project" value="TreeGrafter"/>
</dbReference>
<dbReference type="InterPro" id="IPR041362">
    <property type="entry name" value="TIG2_plexin"/>
</dbReference>
<evidence type="ECO:0000313" key="20">
    <source>
        <dbReference type="Ensembl" id="ENSCCRP00020044037.1"/>
    </source>
</evidence>
<dbReference type="InterPro" id="IPR002909">
    <property type="entry name" value="IPT_dom"/>
</dbReference>
<dbReference type="Pfam" id="PF24479">
    <property type="entry name" value="PSI_PlexinA-B"/>
    <property type="match status" value="1"/>
</dbReference>
<dbReference type="InterPro" id="IPR015943">
    <property type="entry name" value="WD40/YVTN_repeat-like_dom_sf"/>
</dbReference>
<dbReference type="CDD" id="cd12793">
    <property type="entry name" value="RasGAP_plexin_B1"/>
    <property type="match status" value="1"/>
</dbReference>
<evidence type="ECO:0000256" key="13">
    <source>
        <dbReference type="ARBA" id="ARBA00023180"/>
    </source>
</evidence>
<dbReference type="InterPro" id="IPR008936">
    <property type="entry name" value="Rho_GTPase_activation_prot"/>
</dbReference>
<keyword evidence="13" id="KW-0325">Glycoprotein</keyword>
<dbReference type="SMART" id="SM00423">
    <property type="entry name" value="PSI"/>
    <property type="match status" value="3"/>
</dbReference>
<keyword evidence="12" id="KW-0675">Receptor</keyword>
<dbReference type="Gene3D" id="2.60.40.10">
    <property type="entry name" value="Immunoglobulins"/>
    <property type="match status" value="3"/>
</dbReference>
<evidence type="ECO:0000256" key="2">
    <source>
        <dbReference type="ARBA" id="ARBA00010297"/>
    </source>
</evidence>
<dbReference type="Pfam" id="PF17960">
    <property type="entry name" value="TIG_plexin"/>
    <property type="match status" value="1"/>
</dbReference>
<dbReference type="Pfam" id="PF24317">
    <property type="entry name" value="PSI_Plexin-B"/>
    <property type="match status" value="1"/>
</dbReference>
<comment type="caution">
    <text evidence="16">Lacks conserved residue(s) required for the propagation of feature annotation.</text>
</comment>
<dbReference type="GO" id="GO:0007411">
    <property type="term" value="P:axon guidance"/>
    <property type="evidence" value="ECO:0007669"/>
    <property type="project" value="UniProtKB-ARBA"/>
</dbReference>
<evidence type="ECO:0000313" key="21">
    <source>
        <dbReference type="Proteomes" id="UP000694701"/>
    </source>
</evidence>
<keyword evidence="10 17" id="KW-0472">Membrane</keyword>
<dbReference type="FunFam" id="2.60.40.10:FF:000203">
    <property type="entry name" value="Plexin B2"/>
    <property type="match status" value="1"/>
</dbReference>
<keyword evidence="5 17" id="KW-0812">Transmembrane</keyword>
<comment type="subcellular location">
    <subcellularLocation>
        <location evidence="1">Cell membrane</location>
        <topology evidence="1">Single-pass type I membrane protein</topology>
    </subcellularLocation>
</comment>
<keyword evidence="11" id="KW-1015">Disulfide bond</keyword>
<evidence type="ECO:0000256" key="14">
    <source>
        <dbReference type="ARBA" id="ARBA00057668"/>
    </source>
</evidence>
<dbReference type="FunFam" id="3.10.20.90:FF:000120">
    <property type="entry name" value="Plexin b1a"/>
    <property type="match status" value="1"/>
</dbReference>
<dbReference type="Pfam" id="PF20170">
    <property type="entry name" value="Plexin_RBD"/>
    <property type="match status" value="1"/>
</dbReference>
<dbReference type="Gene3D" id="2.130.10.10">
    <property type="entry name" value="YVTN repeat-like/Quinoprotein amine dehydrogenase"/>
    <property type="match status" value="1"/>
</dbReference>
<dbReference type="GO" id="GO:0005886">
    <property type="term" value="C:plasma membrane"/>
    <property type="evidence" value="ECO:0007669"/>
    <property type="project" value="UniProtKB-SubCell"/>
</dbReference>